<dbReference type="InterPro" id="IPR014966">
    <property type="entry name" value="FRG-dom"/>
</dbReference>
<feature type="domain" description="FRG" evidence="1">
    <location>
        <begin position="65"/>
        <end position="174"/>
    </location>
</feature>
<dbReference type="AlphaFoldDB" id="A0A5C2HFS7"/>
<protein>
    <submittedName>
        <fullName evidence="2">FRG domain-containing protein</fullName>
    </submittedName>
</protein>
<evidence type="ECO:0000259" key="1">
    <source>
        <dbReference type="SMART" id="SM00901"/>
    </source>
</evidence>
<gene>
    <name evidence="2" type="ORF">APORC_1709</name>
</gene>
<evidence type="ECO:0000313" key="3">
    <source>
        <dbReference type="Proteomes" id="UP000322644"/>
    </source>
</evidence>
<accession>A0A5C2HFS7</accession>
<dbReference type="SMART" id="SM00901">
    <property type="entry name" value="FRG"/>
    <property type="match status" value="1"/>
</dbReference>
<reference evidence="2 3" key="1">
    <citation type="submission" date="2019-09" db="EMBL/GenBank/DDBJ databases">
        <title>Complete genome sequencing of four Arcobacter species reveals a diverse suite of mobile elements.</title>
        <authorList>
            <person name="Miller W.G."/>
            <person name="Yee E."/>
            <person name="Bono J.L."/>
        </authorList>
    </citation>
    <scope>NUCLEOTIDE SEQUENCE [LARGE SCALE GENOMIC DNA]</scope>
    <source>
        <strain evidence="2 3">CCUG 56899</strain>
    </source>
</reference>
<dbReference type="Pfam" id="PF08867">
    <property type="entry name" value="FRG"/>
    <property type="match status" value="1"/>
</dbReference>
<sequence length="343" mass="39899">MIFYPTLKSLKQKLKIQTINTGRQFTHNGDASGIVFYDMEALYPVVGKDGYVKLRSGVEFTMTHYRGQNEDFGVCKTTLDRCKTEEEQFLNICRTIAFEELLETHPFVMLSSSISIYDNPLSINLTGIAQHYGLHTDYLDITNNFDVACFFATCKYENGKYHPIGNIQKAGVIYRIYELFMTPPYFKSDVEIDYLGWQPLPRPEQQRANILKVSKDTNLDTVNGVQKYYFKHSISQSRKIWKMFDEGKTLFPDDSAADLANECSKLNSFTQKQIDKALERFKSWSGKTLKKDETLDSLKIEIIEKNDLCWDNLLDTDVLYWERKFDETMSKVRFRFTAPQFAK</sequence>
<dbReference type="EMBL" id="CP036246">
    <property type="protein sequence ID" value="QEP41275.1"/>
    <property type="molecule type" value="Genomic_DNA"/>
</dbReference>
<evidence type="ECO:0000313" key="2">
    <source>
        <dbReference type="EMBL" id="QEP41275.1"/>
    </source>
</evidence>
<dbReference type="Proteomes" id="UP000322644">
    <property type="component" value="Chromosome"/>
</dbReference>
<organism evidence="2 3">
    <name type="scientific">Arcobacter porcinus</name>
    <dbReference type="NCBI Taxonomy" id="1935204"/>
    <lineage>
        <taxon>Bacteria</taxon>
        <taxon>Pseudomonadati</taxon>
        <taxon>Campylobacterota</taxon>
        <taxon>Epsilonproteobacteria</taxon>
        <taxon>Campylobacterales</taxon>
        <taxon>Arcobacteraceae</taxon>
        <taxon>Arcobacter</taxon>
    </lineage>
</organism>
<dbReference type="KEGG" id="apoc:APORC_1709"/>
<name>A0A5C2HFS7_9BACT</name>
<dbReference type="RefSeq" id="WP_066386873.1">
    <property type="nucleotide sequence ID" value="NZ_CP036246.2"/>
</dbReference>
<reference evidence="2 3" key="2">
    <citation type="submission" date="2019-09" db="EMBL/GenBank/DDBJ databases">
        <title>Taxonomic note: a critical rebuttal of the proposed division of the genus Arcobacter into six genera, emended descriptions of Arcobacter anaerophilus and the genus Arcobacter, and an assessment of genus-level boundaries for Epsilonproteobacteria using in silico genomic comparator tools.</title>
        <authorList>
            <person name="On S.L.W."/>
            <person name="Miller W.G."/>
            <person name="Biggs P."/>
            <person name="Cornelius A."/>
            <person name="Vandamme P."/>
        </authorList>
    </citation>
    <scope>NUCLEOTIDE SEQUENCE [LARGE SCALE GENOMIC DNA]</scope>
    <source>
        <strain evidence="2 3">CCUG 56899</strain>
    </source>
</reference>
<proteinExistence type="predicted"/>